<dbReference type="InterPro" id="IPR001322">
    <property type="entry name" value="Lamin_tail_dom"/>
</dbReference>
<sequence>MKIDKIIFFTFLLFVVGFLTFRISLAYFSDSGTSSNNVLSASAEFPSPTPQVANHIVISEVQLHGGNANEDFVELYNPTNSAINLSGWEIRVKGSSGADSSLVLIPSGKSIPAHGFFLWSNDQGTYETDIGADVSNGNNIGENNSLKLEDASDNPVDQVGWGNVVGHYVEGTPYANFSASFQSIERKAYSSSTTVSMSTGGSDIDKGNAFDAGNNLTDFITRTSQPQNSTSSPETP</sequence>
<dbReference type="Proteomes" id="UP000179270">
    <property type="component" value="Unassembled WGS sequence"/>
</dbReference>
<accession>A0A1F7IC09</accession>
<name>A0A1F7IC09_9BACT</name>
<evidence type="ECO:0000256" key="1">
    <source>
        <dbReference type="SAM" id="MobiDB-lite"/>
    </source>
</evidence>
<evidence type="ECO:0000313" key="4">
    <source>
        <dbReference type="Proteomes" id="UP000179270"/>
    </source>
</evidence>
<gene>
    <name evidence="3" type="ORF">A3A74_01585</name>
</gene>
<protein>
    <recommendedName>
        <fullName evidence="2">LTD domain-containing protein</fullName>
    </recommendedName>
</protein>
<dbReference type="PROSITE" id="PS51841">
    <property type="entry name" value="LTD"/>
    <property type="match status" value="1"/>
</dbReference>
<evidence type="ECO:0000313" key="3">
    <source>
        <dbReference type="EMBL" id="OGK40901.1"/>
    </source>
</evidence>
<dbReference type="Pfam" id="PF00932">
    <property type="entry name" value="LTD"/>
    <property type="match status" value="1"/>
</dbReference>
<evidence type="ECO:0000259" key="2">
    <source>
        <dbReference type="PROSITE" id="PS51841"/>
    </source>
</evidence>
<dbReference type="Gene3D" id="2.60.40.1260">
    <property type="entry name" value="Lamin Tail domain"/>
    <property type="match status" value="1"/>
</dbReference>
<dbReference type="AlphaFoldDB" id="A0A1F7IC09"/>
<comment type="caution">
    <text evidence="3">The sequence shown here is derived from an EMBL/GenBank/DDBJ whole genome shotgun (WGS) entry which is preliminary data.</text>
</comment>
<dbReference type="EMBL" id="MGAF01000024">
    <property type="protein sequence ID" value="OGK40901.1"/>
    <property type="molecule type" value="Genomic_DNA"/>
</dbReference>
<feature type="domain" description="LTD" evidence="2">
    <location>
        <begin position="44"/>
        <end position="163"/>
    </location>
</feature>
<dbReference type="SUPFAM" id="SSF74853">
    <property type="entry name" value="Lamin A/C globular tail domain"/>
    <property type="match status" value="1"/>
</dbReference>
<feature type="compositionally biased region" description="Polar residues" evidence="1">
    <location>
        <begin position="214"/>
        <end position="236"/>
    </location>
</feature>
<feature type="region of interest" description="Disordered" evidence="1">
    <location>
        <begin position="195"/>
        <end position="236"/>
    </location>
</feature>
<organism evidence="3 4">
    <name type="scientific">Candidatus Roizmanbacteria bacterium RIFCSPLOWO2_01_FULL_35_13</name>
    <dbReference type="NCBI Taxonomy" id="1802055"/>
    <lineage>
        <taxon>Bacteria</taxon>
        <taxon>Candidatus Roizmaniibacteriota</taxon>
    </lineage>
</organism>
<dbReference type="InterPro" id="IPR036415">
    <property type="entry name" value="Lamin_tail_dom_sf"/>
</dbReference>
<proteinExistence type="predicted"/>
<reference evidence="3 4" key="1">
    <citation type="journal article" date="2016" name="Nat. Commun.">
        <title>Thousands of microbial genomes shed light on interconnected biogeochemical processes in an aquifer system.</title>
        <authorList>
            <person name="Anantharaman K."/>
            <person name="Brown C.T."/>
            <person name="Hug L.A."/>
            <person name="Sharon I."/>
            <person name="Castelle C.J."/>
            <person name="Probst A.J."/>
            <person name="Thomas B.C."/>
            <person name="Singh A."/>
            <person name="Wilkins M.J."/>
            <person name="Karaoz U."/>
            <person name="Brodie E.L."/>
            <person name="Williams K.H."/>
            <person name="Hubbard S.S."/>
            <person name="Banfield J.F."/>
        </authorList>
    </citation>
    <scope>NUCLEOTIDE SEQUENCE [LARGE SCALE GENOMIC DNA]</scope>
</reference>
<dbReference type="STRING" id="1802055.A3A74_01585"/>